<accession>A0ABS7QRM8</accession>
<sequence>MSANDPMPYEPAGDPASVDLLTAALRQDAADLEVYAQVLTGSLADALPPDAVTIERKRGMADRLAGREGRVERLQVALGEQRLVLDLAGGRPKGEVCKEVRGVVLSRRPVGLDEWARELAGAIAARAASDARARQAMERLLGLGGA</sequence>
<dbReference type="EMBL" id="JAINVZ010000003">
    <property type="protein sequence ID" value="MBY8884507.1"/>
    <property type="molecule type" value="Genomic_DNA"/>
</dbReference>
<reference evidence="1 2" key="1">
    <citation type="submission" date="2021-08" db="EMBL/GenBank/DDBJ databases">
        <title>Streptomyces sp. PTM05 isolated from lichen.</title>
        <authorList>
            <person name="Somphong A."/>
            <person name="Phongsopitanun W."/>
            <person name="Tanasupawat S."/>
        </authorList>
    </citation>
    <scope>NUCLEOTIDE SEQUENCE [LARGE SCALE GENOMIC DNA]</scope>
    <source>
        <strain evidence="1 2">Ptm05</strain>
    </source>
</reference>
<evidence type="ECO:0000313" key="1">
    <source>
        <dbReference type="EMBL" id="MBY8884507.1"/>
    </source>
</evidence>
<proteinExistence type="predicted"/>
<gene>
    <name evidence="1" type="ORF">K7472_06570</name>
</gene>
<name>A0ABS7QRM8_9ACTN</name>
<protein>
    <recommendedName>
        <fullName evidence="3">DUF222 domain-containing protein</fullName>
    </recommendedName>
</protein>
<comment type="caution">
    <text evidence="1">The sequence shown here is derived from an EMBL/GenBank/DDBJ whole genome shotgun (WGS) entry which is preliminary data.</text>
</comment>
<keyword evidence="2" id="KW-1185">Reference proteome</keyword>
<organism evidence="1 2">
    <name type="scientific">Streptantibioticus parmotrematis</name>
    <dbReference type="NCBI Taxonomy" id="2873249"/>
    <lineage>
        <taxon>Bacteria</taxon>
        <taxon>Bacillati</taxon>
        <taxon>Actinomycetota</taxon>
        <taxon>Actinomycetes</taxon>
        <taxon>Kitasatosporales</taxon>
        <taxon>Streptomycetaceae</taxon>
        <taxon>Streptantibioticus</taxon>
    </lineage>
</organism>
<dbReference type="RefSeq" id="WP_222974955.1">
    <property type="nucleotide sequence ID" value="NZ_JAINVZ010000003.1"/>
</dbReference>
<dbReference type="Proteomes" id="UP001198565">
    <property type="component" value="Unassembled WGS sequence"/>
</dbReference>
<evidence type="ECO:0008006" key="3">
    <source>
        <dbReference type="Google" id="ProtNLM"/>
    </source>
</evidence>
<evidence type="ECO:0000313" key="2">
    <source>
        <dbReference type="Proteomes" id="UP001198565"/>
    </source>
</evidence>